<organism evidence="2 3">
    <name type="scientific">Vibrio maritimus</name>
    <dbReference type="NCBI Taxonomy" id="990268"/>
    <lineage>
        <taxon>Bacteria</taxon>
        <taxon>Pseudomonadati</taxon>
        <taxon>Pseudomonadota</taxon>
        <taxon>Gammaproteobacteria</taxon>
        <taxon>Vibrionales</taxon>
        <taxon>Vibrionaceae</taxon>
        <taxon>Vibrio</taxon>
    </lineage>
</organism>
<evidence type="ECO:0000313" key="2">
    <source>
        <dbReference type="EMBL" id="GAL32675.1"/>
    </source>
</evidence>
<comment type="caution">
    <text evidence="2">The sequence shown here is derived from an EMBL/GenBank/DDBJ whole genome shotgun (WGS) entry which is preliminary data.</text>
</comment>
<dbReference type="PANTHER" id="PTHR11575">
    <property type="entry name" value="5'-NUCLEOTIDASE-RELATED"/>
    <property type="match status" value="1"/>
</dbReference>
<dbReference type="PRINTS" id="PR01607">
    <property type="entry name" value="APYRASEFAMLY"/>
</dbReference>
<dbReference type="InterPro" id="IPR006179">
    <property type="entry name" value="5_nucleotidase/apyrase"/>
</dbReference>
<keyword evidence="1" id="KW-0547">Nucleotide-binding</keyword>
<reference evidence="2 3" key="2">
    <citation type="submission" date="2014-09" db="EMBL/GenBank/DDBJ databases">
        <authorList>
            <consortium name="NBRP consortium"/>
            <person name="Sawabe T."/>
            <person name="Meirelles P."/>
            <person name="Nakanishi M."/>
            <person name="Sayaka M."/>
            <person name="Hattori M."/>
            <person name="Ohkuma M."/>
        </authorList>
    </citation>
    <scope>NUCLEOTIDE SEQUENCE [LARGE SCALE GENOMIC DNA]</scope>
    <source>
        <strain evidence="2 3">JCM 19240</strain>
    </source>
</reference>
<accession>A0A090SY14</accession>
<dbReference type="GO" id="GO:0000166">
    <property type="term" value="F:nucleotide binding"/>
    <property type="evidence" value="ECO:0007669"/>
    <property type="project" value="UniProtKB-KW"/>
</dbReference>
<comment type="similarity">
    <text evidence="1">Belongs to the 5'-nucleotidase family.</text>
</comment>
<dbReference type="EC" id="3.1.3.5" evidence="2"/>
<proteinExistence type="inferred from homology"/>
<dbReference type="Gene3D" id="3.60.21.10">
    <property type="match status" value="1"/>
</dbReference>
<dbReference type="InterPro" id="IPR029052">
    <property type="entry name" value="Metallo-depent_PP-like"/>
</dbReference>
<dbReference type="SUPFAM" id="SSF56300">
    <property type="entry name" value="Metallo-dependent phosphatases"/>
    <property type="match status" value="1"/>
</dbReference>
<name>A0A090SY14_9VIBR</name>
<dbReference type="GO" id="GO:0008253">
    <property type="term" value="F:5'-nucleotidase activity"/>
    <property type="evidence" value="ECO:0007669"/>
    <property type="project" value="UniProtKB-EC"/>
</dbReference>
<reference evidence="2 3" key="1">
    <citation type="submission" date="2014-09" db="EMBL/GenBank/DDBJ databases">
        <title>Vibrio maritimus JCM 19240. (C210) whole genome shotgun sequence.</title>
        <authorList>
            <person name="Sawabe T."/>
            <person name="Meirelles P."/>
            <person name="Nakanishi M."/>
            <person name="Sayaka M."/>
            <person name="Hattori M."/>
            <person name="Ohkuma M."/>
        </authorList>
    </citation>
    <scope>NUCLEOTIDE SEQUENCE [LARGE SCALE GENOMIC DNA]</scope>
    <source>
        <strain evidence="2 3">JCM 19240</strain>
    </source>
</reference>
<evidence type="ECO:0000313" key="3">
    <source>
        <dbReference type="Proteomes" id="UP000029224"/>
    </source>
</evidence>
<protein>
    <submittedName>
        <fullName evidence="2">5'-nucleotidase</fullName>
        <ecNumber evidence="2">3.1.3.5</ecNumber>
    </submittedName>
</protein>
<dbReference type="GO" id="GO:0009166">
    <property type="term" value="P:nucleotide catabolic process"/>
    <property type="evidence" value="ECO:0007669"/>
    <property type="project" value="InterPro"/>
</dbReference>
<dbReference type="AlphaFoldDB" id="A0A090SY14"/>
<dbReference type="Proteomes" id="UP000029224">
    <property type="component" value="Unassembled WGS sequence"/>
</dbReference>
<dbReference type="EMBL" id="BBMT01000002">
    <property type="protein sequence ID" value="GAL32675.1"/>
    <property type="molecule type" value="Genomic_DNA"/>
</dbReference>
<gene>
    <name evidence="2" type="ORF">JCM19240_6107</name>
</gene>
<keyword evidence="3" id="KW-1185">Reference proteome</keyword>
<keyword evidence="1 2" id="KW-0378">Hydrolase</keyword>
<dbReference type="PANTHER" id="PTHR11575:SF24">
    <property type="entry name" value="5'-NUCLEOTIDASE"/>
    <property type="match status" value="1"/>
</dbReference>
<sequence length="333" mass="36530">MIGNHDFAWGPEQLLEYAKDDVSTVLASNTEYYGNDPAGFAGVDFAIAEVGCIKVGVFGMTSGPWNELDEEIKPQVDFIDDFRMRWDWNERAREIIAAYSDQVDYMVMLSHLGHGTDVALATFVDGIDLVLGGHTHDSPKTTRVNGTTVLLPDFNAKGYTDVTVTFDLATKTATTPETIAELDITESLPINEVTKRRIDGIMGTYAPDANTEIAVSLNQPSRDDILDILHDSLTDFTAPKSGTTYQIDASFLSRGEIEDSEIWAPGSLTQEDFHQAYPIERQPANTPGFSSLYQVSVSGEALSAMLSYESGLDYHGPALNDIDSNKTYQVGLF</sequence>
<evidence type="ECO:0000256" key="1">
    <source>
        <dbReference type="RuleBase" id="RU362119"/>
    </source>
</evidence>